<dbReference type="Proteomes" id="UP001595710">
    <property type="component" value="Unassembled WGS sequence"/>
</dbReference>
<evidence type="ECO:0000313" key="2">
    <source>
        <dbReference type="Proteomes" id="UP001595710"/>
    </source>
</evidence>
<dbReference type="Pfam" id="PF11948">
    <property type="entry name" value="DUF3465"/>
    <property type="match status" value="1"/>
</dbReference>
<protein>
    <submittedName>
        <fullName evidence="1">DUF3465 domain-containing protein</fullName>
    </submittedName>
</protein>
<sequence>MNKVLKSLVVIASLLFLAGCEEPLSESDEILQNAYDNKTSGLQVEGSGEVTRLLADDTEGDKHQRFIVTLDSGQTLLIAHNIDIAPRIDVIATGNRIEFYGVYEWNDEGGVIHWTHHDPAGKHVDGWLKYKGETYE</sequence>
<dbReference type="EMBL" id="JBHRYN010000007">
    <property type="protein sequence ID" value="MFC3701104.1"/>
    <property type="molecule type" value="Genomic_DNA"/>
</dbReference>
<proteinExistence type="predicted"/>
<comment type="caution">
    <text evidence="1">The sequence shown here is derived from an EMBL/GenBank/DDBJ whole genome shotgun (WGS) entry which is preliminary data.</text>
</comment>
<gene>
    <name evidence="1" type="ORF">ACFOND_05560</name>
</gene>
<evidence type="ECO:0000313" key="1">
    <source>
        <dbReference type="EMBL" id="MFC3701104.1"/>
    </source>
</evidence>
<reference evidence="2" key="1">
    <citation type="journal article" date="2019" name="Int. J. Syst. Evol. Microbiol.">
        <title>The Global Catalogue of Microorganisms (GCM) 10K type strain sequencing project: providing services to taxonomists for standard genome sequencing and annotation.</title>
        <authorList>
            <consortium name="The Broad Institute Genomics Platform"/>
            <consortium name="The Broad Institute Genome Sequencing Center for Infectious Disease"/>
            <person name="Wu L."/>
            <person name="Ma J."/>
        </authorList>
    </citation>
    <scope>NUCLEOTIDE SEQUENCE [LARGE SCALE GENOMIC DNA]</scope>
    <source>
        <strain evidence="2">CECT 8288</strain>
    </source>
</reference>
<dbReference type="PROSITE" id="PS51257">
    <property type="entry name" value="PROKAR_LIPOPROTEIN"/>
    <property type="match status" value="1"/>
</dbReference>
<dbReference type="RefSeq" id="WP_290280176.1">
    <property type="nucleotide sequence ID" value="NZ_JAUFQI010000001.1"/>
</dbReference>
<organism evidence="1 2">
    <name type="scientific">Reinekea marina</name>
    <dbReference type="NCBI Taxonomy" id="1310421"/>
    <lineage>
        <taxon>Bacteria</taxon>
        <taxon>Pseudomonadati</taxon>
        <taxon>Pseudomonadota</taxon>
        <taxon>Gammaproteobacteria</taxon>
        <taxon>Oceanospirillales</taxon>
        <taxon>Saccharospirillaceae</taxon>
        <taxon>Reinekea</taxon>
    </lineage>
</organism>
<name>A0ABV7WS25_9GAMM</name>
<accession>A0ABV7WS25</accession>
<keyword evidence="2" id="KW-1185">Reference proteome</keyword>
<dbReference type="InterPro" id="IPR021856">
    <property type="entry name" value="DUF3465"/>
</dbReference>